<dbReference type="InParanoid" id="A0A482XDR2"/>
<accession>A0A482XDR2</accession>
<dbReference type="AlphaFoldDB" id="A0A482XDR2"/>
<comment type="caution">
    <text evidence="1">The sequence shown here is derived from an EMBL/GenBank/DDBJ whole genome shotgun (WGS) entry which is preliminary data.</text>
</comment>
<organism evidence="1 2">
    <name type="scientific">Laodelphax striatellus</name>
    <name type="common">Small brown planthopper</name>
    <name type="synonym">Delphax striatella</name>
    <dbReference type="NCBI Taxonomy" id="195883"/>
    <lineage>
        <taxon>Eukaryota</taxon>
        <taxon>Metazoa</taxon>
        <taxon>Ecdysozoa</taxon>
        <taxon>Arthropoda</taxon>
        <taxon>Hexapoda</taxon>
        <taxon>Insecta</taxon>
        <taxon>Pterygota</taxon>
        <taxon>Neoptera</taxon>
        <taxon>Paraneoptera</taxon>
        <taxon>Hemiptera</taxon>
        <taxon>Auchenorrhyncha</taxon>
        <taxon>Fulgoroidea</taxon>
        <taxon>Delphacidae</taxon>
        <taxon>Criomorphinae</taxon>
        <taxon>Laodelphax</taxon>
    </lineage>
</organism>
<protein>
    <submittedName>
        <fullName evidence="1">Uncharacterized protein</fullName>
    </submittedName>
</protein>
<proteinExistence type="predicted"/>
<dbReference type="EMBL" id="QKKF02011256">
    <property type="protein sequence ID" value="RZF44135.1"/>
    <property type="molecule type" value="Genomic_DNA"/>
</dbReference>
<evidence type="ECO:0000313" key="2">
    <source>
        <dbReference type="Proteomes" id="UP000291343"/>
    </source>
</evidence>
<sequence length="148" mass="16280">MPPRGVVGELLQPPFSHPPLLNTPPANARMPRVRPGTVLYTHYITKGVNTIGIENIGVIAEADKVVLTPKKYIFYNIHFQIKDLHIDTGALQEHPCFDNSSRQINSLIKMEGLSFESLLVTLPATAQASSSDSCMDNPKACINQITNK</sequence>
<name>A0A482XDR2_LAOST</name>
<dbReference type="Proteomes" id="UP000291343">
    <property type="component" value="Unassembled WGS sequence"/>
</dbReference>
<gene>
    <name evidence="1" type="ORF">LSTR_LSTR012957</name>
</gene>
<evidence type="ECO:0000313" key="1">
    <source>
        <dbReference type="EMBL" id="RZF44135.1"/>
    </source>
</evidence>
<keyword evidence="2" id="KW-1185">Reference proteome</keyword>
<reference evidence="1 2" key="1">
    <citation type="journal article" date="2017" name="Gigascience">
        <title>Genome sequence of the small brown planthopper, Laodelphax striatellus.</title>
        <authorList>
            <person name="Zhu J."/>
            <person name="Jiang F."/>
            <person name="Wang X."/>
            <person name="Yang P."/>
            <person name="Bao Y."/>
            <person name="Zhao W."/>
            <person name="Wang W."/>
            <person name="Lu H."/>
            <person name="Wang Q."/>
            <person name="Cui N."/>
            <person name="Li J."/>
            <person name="Chen X."/>
            <person name="Luo L."/>
            <person name="Yu J."/>
            <person name="Kang L."/>
            <person name="Cui F."/>
        </authorList>
    </citation>
    <scope>NUCLEOTIDE SEQUENCE [LARGE SCALE GENOMIC DNA]</scope>
    <source>
        <strain evidence="1">Lst14</strain>
    </source>
</reference>